<feature type="signal peptide" evidence="2">
    <location>
        <begin position="1"/>
        <end position="20"/>
    </location>
</feature>
<sequence length="469" mass="51949">MHWLVPLLPAVAIFWQHAASDPTPKYNPLPPLREQAGIQDAWTEERKTGIPALLKKHGVDAWLISQREYAEETVFWSLKPASTFSARRRTTCLFLAEPLTTTNSSDSGGSSSTSSTTTTTLPQQPGCIIGWTGDVWATLKTQLEAANPATIAVNAHPEIAFASGLHAGEYQAMAAGFGGEWTSRMVVKPEVAVEFISAQPSSKLPRYRDIMETAWAMIAKGFSEAVVVPGKTTTGDLEWWFREEILAHNFSTWFQPSVSVVDEALPWTMRMETTVDEGAAGTAGGRIIQYGDMLHVDFGLTVMGLNTDTQHLGYVLRPDETDVPQDLKDGLKKGNKLQDIVRRNIAVGKTGNEMLKASLGEMHTEGIQGRVYSHPIGDWGHSAGPLIGMTNMQEYVSAAGELAAIRNMWFSVELLVEHYVPSRNTTLWFALEEDVYWAGEEEGWQWVYGRQEKFHLVKAAKHQQTSEEL</sequence>
<dbReference type="Gene3D" id="3.90.230.10">
    <property type="entry name" value="Creatinase/methionine aminopeptidase superfamily"/>
    <property type="match status" value="1"/>
</dbReference>
<dbReference type="InterPro" id="IPR000994">
    <property type="entry name" value="Pept_M24"/>
</dbReference>
<name>A0AAJ0AAM5_9PEZI</name>
<keyword evidence="2" id="KW-0732">Signal</keyword>
<feature type="region of interest" description="Disordered" evidence="1">
    <location>
        <begin position="102"/>
        <end position="122"/>
    </location>
</feature>
<evidence type="ECO:0000313" key="5">
    <source>
        <dbReference type="Proteomes" id="UP001224890"/>
    </source>
</evidence>
<proteinExistence type="predicted"/>
<organism evidence="4 5">
    <name type="scientific">Colletotrichum godetiae</name>
    <dbReference type="NCBI Taxonomy" id="1209918"/>
    <lineage>
        <taxon>Eukaryota</taxon>
        <taxon>Fungi</taxon>
        <taxon>Dikarya</taxon>
        <taxon>Ascomycota</taxon>
        <taxon>Pezizomycotina</taxon>
        <taxon>Sordariomycetes</taxon>
        <taxon>Hypocreomycetidae</taxon>
        <taxon>Glomerellales</taxon>
        <taxon>Glomerellaceae</taxon>
        <taxon>Colletotrichum</taxon>
        <taxon>Colletotrichum acutatum species complex</taxon>
    </lineage>
</organism>
<keyword evidence="5" id="KW-1185">Reference proteome</keyword>
<evidence type="ECO:0000256" key="1">
    <source>
        <dbReference type="SAM" id="MobiDB-lite"/>
    </source>
</evidence>
<dbReference type="Pfam" id="PF00557">
    <property type="entry name" value="Peptidase_M24"/>
    <property type="match status" value="1"/>
</dbReference>
<dbReference type="AlphaFoldDB" id="A0AAJ0AAM5"/>
<dbReference type="RefSeq" id="XP_060423692.1">
    <property type="nucleotide sequence ID" value="XM_060576171.1"/>
</dbReference>
<keyword evidence="4" id="KW-0031">Aminopeptidase</keyword>
<feature type="chain" id="PRO_5042506059" evidence="2">
    <location>
        <begin position="21"/>
        <end position="469"/>
    </location>
</feature>
<feature type="domain" description="Peptidase M24" evidence="3">
    <location>
        <begin position="210"/>
        <end position="414"/>
    </location>
</feature>
<dbReference type="GO" id="GO:0004177">
    <property type="term" value="F:aminopeptidase activity"/>
    <property type="evidence" value="ECO:0007669"/>
    <property type="project" value="UniProtKB-KW"/>
</dbReference>
<feature type="compositionally biased region" description="Low complexity" evidence="1">
    <location>
        <begin position="102"/>
        <end position="120"/>
    </location>
</feature>
<gene>
    <name evidence="4" type="ORF">BDP55DRAFT_681264</name>
</gene>
<evidence type="ECO:0000313" key="4">
    <source>
        <dbReference type="EMBL" id="KAK1658928.1"/>
    </source>
</evidence>
<comment type="caution">
    <text evidence="4">The sequence shown here is derived from an EMBL/GenBank/DDBJ whole genome shotgun (WGS) entry which is preliminary data.</text>
</comment>
<dbReference type="Proteomes" id="UP001224890">
    <property type="component" value="Unassembled WGS sequence"/>
</dbReference>
<protein>
    <submittedName>
        <fullName evidence="4">Xaa-Pro aminopeptidase family enzyme</fullName>
    </submittedName>
</protein>
<dbReference type="EMBL" id="JAHMHR010000067">
    <property type="protein sequence ID" value="KAK1658928.1"/>
    <property type="molecule type" value="Genomic_DNA"/>
</dbReference>
<dbReference type="GeneID" id="85460697"/>
<evidence type="ECO:0000256" key="2">
    <source>
        <dbReference type="SAM" id="SignalP"/>
    </source>
</evidence>
<accession>A0AAJ0AAM5</accession>
<dbReference type="InterPro" id="IPR036005">
    <property type="entry name" value="Creatinase/aminopeptidase-like"/>
</dbReference>
<evidence type="ECO:0000259" key="3">
    <source>
        <dbReference type="Pfam" id="PF00557"/>
    </source>
</evidence>
<keyword evidence="4" id="KW-0378">Hydrolase</keyword>
<dbReference type="SUPFAM" id="SSF55920">
    <property type="entry name" value="Creatinase/aminopeptidase"/>
    <property type="match status" value="1"/>
</dbReference>
<keyword evidence="4" id="KW-0645">Protease</keyword>
<reference evidence="4" key="1">
    <citation type="submission" date="2021-06" db="EMBL/GenBank/DDBJ databases">
        <title>Comparative genomics, transcriptomics and evolutionary studies reveal genomic signatures of adaptation to plant cell wall in hemibiotrophic fungi.</title>
        <authorList>
            <consortium name="DOE Joint Genome Institute"/>
            <person name="Baroncelli R."/>
            <person name="Diaz J.F."/>
            <person name="Benocci T."/>
            <person name="Peng M."/>
            <person name="Battaglia E."/>
            <person name="Haridas S."/>
            <person name="Andreopoulos W."/>
            <person name="Labutti K."/>
            <person name="Pangilinan J."/>
            <person name="Floch G.L."/>
            <person name="Makela M.R."/>
            <person name="Henrissat B."/>
            <person name="Grigoriev I.V."/>
            <person name="Crouch J.A."/>
            <person name="De Vries R.P."/>
            <person name="Sukno S.A."/>
            <person name="Thon M.R."/>
        </authorList>
    </citation>
    <scope>NUCLEOTIDE SEQUENCE</scope>
    <source>
        <strain evidence="4">CBS 193.32</strain>
    </source>
</reference>